<name>A0A075LWS3_9EURY</name>
<dbReference type="InterPro" id="IPR029063">
    <property type="entry name" value="SAM-dependent_MTases_sf"/>
</dbReference>
<evidence type="ECO:0000256" key="4">
    <source>
        <dbReference type="ARBA" id="ARBA00022603"/>
    </source>
</evidence>
<feature type="domain" description="SAM-dependent methyltransferase TRM5/TYW2-type" evidence="13">
    <location>
        <begin position="85"/>
        <end position="332"/>
    </location>
</feature>
<keyword evidence="3" id="KW-0963">Cytoplasm</keyword>
<evidence type="ECO:0000256" key="11">
    <source>
        <dbReference type="ARBA" id="ARBA00055873"/>
    </source>
</evidence>
<dbReference type="EC" id="2.1.1.228" evidence="2"/>
<dbReference type="HOGENOM" id="CLU_022610_0_1_2"/>
<dbReference type="Pfam" id="PF02475">
    <property type="entry name" value="TRM5-TYW2_MTfase"/>
    <property type="match status" value="1"/>
</dbReference>
<dbReference type="Pfam" id="PF25133">
    <property type="entry name" value="TYW2_N_2"/>
    <property type="match status" value="1"/>
</dbReference>
<dbReference type="FunFam" id="3.30.300.110:FF:000001">
    <property type="entry name" value="tRNA (guanine(37)-N1)-methyltransferase"/>
    <property type="match status" value="1"/>
</dbReference>
<dbReference type="InterPro" id="IPR056744">
    <property type="entry name" value="TRM5/TYW2-like_N"/>
</dbReference>
<protein>
    <recommendedName>
        <fullName evidence="12">tRNA (guanine(37)-N(1))-methyltransferase Trm5b</fullName>
        <ecNumber evidence="2">2.1.1.228</ecNumber>
    </recommendedName>
    <alternativeName>
        <fullName evidence="8">M1G-methyltransferase</fullName>
    </alternativeName>
    <alternativeName>
        <fullName evidence="9">tRNA [GM37] methyltransferase</fullName>
    </alternativeName>
</protein>
<keyword evidence="6" id="KW-0949">S-adenosyl-L-methionine</keyword>
<dbReference type="NCBIfam" id="NF047730">
    <property type="entry name" value="tRNAMtaseTrm5b"/>
    <property type="match status" value="1"/>
</dbReference>
<dbReference type="FunFam" id="3.40.50.150:FF:000131">
    <property type="entry name" value="tRNA wybutosine-synthesizing protein 2/3/4"/>
    <property type="match status" value="1"/>
</dbReference>
<comment type="subcellular location">
    <subcellularLocation>
        <location evidence="1">Cytoplasm</location>
    </subcellularLocation>
</comment>
<dbReference type="CDD" id="cd02440">
    <property type="entry name" value="AdoMet_MTases"/>
    <property type="match status" value="1"/>
</dbReference>
<dbReference type="PANTHER" id="PTHR23245">
    <property type="entry name" value="TRNA METHYLTRANSFERASE"/>
    <property type="match status" value="1"/>
</dbReference>
<dbReference type="InterPro" id="IPR056743">
    <property type="entry name" value="TRM5-TYW2-like_MTfase"/>
</dbReference>
<evidence type="ECO:0000256" key="7">
    <source>
        <dbReference type="ARBA" id="ARBA00022694"/>
    </source>
</evidence>
<keyword evidence="15" id="KW-1185">Reference proteome</keyword>
<gene>
    <name evidence="14" type="ORF">PAP_02890</name>
</gene>
<keyword evidence="4 14" id="KW-0489">Methyltransferase</keyword>
<proteinExistence type="predicted"/>
<evidence type="ECO:0000256" key="6">
    <source>
        <dbReference type="ARBA" id="ARBA00022691"/>
    </source>
</evidence>
<dbReference type="GO" id="GO:0005737">
    <property type="term" value="C:cytoplasm"/>
    <property type="evidence" value="ECO:0007669"/>
    <property type="project" value="UniProtKB-SubCell"/>
</dbReference>
<evidence type="ECO:0000313" key="15">
    <source>
        <dbReference type="Proteomes" id="UP000027981"/>
    </source>
</evidence>
<dbReference type="GO" id="GO:0052906">
    <property type="term" value="F:tRNA (guanine(37)-N1)-methyltransferase activity"/>
    <property type="evidence" value="ECO:0007669"/>
    <property type="project" value="UniProtKB-EC"/>
</dbReference>
<sequence length="332" mass="37777">MPMLGIKVPLREGEKVRRKLLELGVLATDYKIKKDGKFLIFPVKSPVKGFEVVESEFEPVKKRPSSYREVVEVPNELRTLLPSSFDIIGDIAIIELPVELVSYGGNIGEAILEVHKGIKAVFMKGSKVSGTFRVRELLHLAGEERTETIHRENHIKLKLDVARVYYTPRLATERMRVFEKAKEGEIIFDMFAGVGPYAVLLAKKAGLVFACDINPWAVKYLEENKKLNKVENVIPILGDVRKVAGQIKADRVIMNLPKFAHEFLREAILSTKSGGVIHYYGFSHEENLFEVHEENIKRVAEKLGRSVEVIDERVVRPYAPYQYNVAIDFRVF</sequence>
<dbReference type="Gene3D" id="3.30.70.2580">
    <property type="match status" value="1"/>
</dbReference>
<dbReference type="KEGG" id="ppac:PAP_02890"/>
<keyword evidence="7" id="KW-0819">tRNA processing</keyword>
<dbReference type="EMBL" id="CP006019">
    <property type="protein sequence ID" value="AIF68998.1"/>
    <property type="molecule type" value="Genomic_DNA"/>
</dbReference>
<dbReference type="Pfam" id="PF18093">
    <property type="entry name" value="Trm5_N"/>
    <property type="match status" value="1"/>
</dbReference>
<comment type="function">
    <text evidence="11">Specifically methylates the N1 position of guanosine-37 in various tRNAs.</text>
</comment>
<dbReference type="AlphaFoldDB" id="A0A075LWS3"/>
<evidence type="ECO:0000256" key="1">
    <source>
        <dbReference type="ARBA" id="ARBA00004496"/>
    </source>
</evidence>
<evidence type="ECO:0000256" key="9">
    <source>
        <dbReference type="ARBA" id="ARBA00033392"/>
    </source>
</evidence>
<evidence type="ECO:0000256" key="3">
    <source>
        <dbReference type="ARBA" id="ARBA00022490"/>
    </source>
</evidence>
<evidence type="ECO:0000259" key="13">
    <source>
        <dbReference type="PROSITE" id="PS51684"/>
    </source>
</evidence>
<organism evidence="14 15">
    <name type="scientific">Palaeococcus pacificus DY20341</name>
    <dbReference type="NCBI Taxonomy" id="1343739"/>
    <lineage>
        <taxon>Archaea</taxon>
        <taxon>Methanobacteriati</taxon>
        <taxon>Methanobacteriota</taxon>
        <taxon>Thermococci</taxon>
        <taxon>Thermococcales</taxon>
        <taxon>Thermococcaceae</taxon>
        <taxon>Palaeococcus</taxon>
    </lineage>
</organism>
<evidence type="ECO:0000256" key="8">
    <source>
        <dbReference type="ARBA" id="ARBA00029736"/>
    </source>
</evidence>
<dbReference type="Proteomes" id="UP000027981">
    <property type="component" value="Chromosome"/>
</dbReference>
<comment type="catalytic activity">
    <reaction evidence="10">
        <text>guanosine(37) in tRNA + S-adenosyl-L-methionine = N(1)-methylguanosine(37) in tRNA + S-adenosyl-L-homocysteine + H(+)</text>
        <dbReference type="Rhea" id="RHEA:36899"/>
        <dbReference type="Rhea" id="RHEA-COMP:10145"/>
        <dbReference type="Rhea" id="RHEA-COMP:10147"/>
        <dbReference type="ChEBI" id="CHEBI:15378"/>
        <dbReference type="ChEBI" id="CHEBI:57856"/>
        <dbReference type="ChEBI" id="CHEBI:59789"/>
        <dbReference type="ChEBI" id="CHEBI:73542"/>
        <dbReference type="ChEBI" id="CHEBI:74269"/>
        <dbReference type="EC" id="2.1.1.228"/>
    </reaction>
</comment>
<evidence type="ECO:0000256" key="5">
    <source>
        <dbReference type="ARBA" id="ARBA00022679"/>
    </source>
</evidence>
<dbReference type="SUPFAM" id="SSF53335">
    <property type="entry name" value="S-adenosyl-L-methionine-dependent methyltransferases"/>
    <property type="match status" value="1"/>
</dbReference>
<dbReference type="InterPro" id="IPR040601">
    <property type="entry name" value="Trm5a/b_N"/>
</dbReference>
<dbReference type="GO" id="GO:0002939">
    <property type="term" value="P:tRNA N1-guanine methylation"/>
    <property type="evidence" value="ECO:0007669"/>
    <property type="project" value="TreeGrafter"/>
</dbReference>
<accession>A0A075LWS3</accession>
<dbReference type="PANTHER" id="PTHR23245:SF36">
    <property type="entry name" value="TRNA (GUANINE(37)-N1)-METHYLTRANSFERASE"/>
    <property type="match status" value="1"/>
</dbReference>
<evidence type="ECO:0000256" key="2">
    <source>
        <dbReference type="ARBA" id="ARBA00012807"/>
    </source>
</evidence>
<evidence type="ECO:0000313" key="14">
    <source>
        <dbReference type="EMBL" id="AIF68998.1"/>
    </source>
</evidence>
<dbReference type="InterPro" id="IPR030382">
    <property type="entry name" value="MeTrfase_TRM5/TYW2"/>
</dbReference>
<dbReference type="PROSITE" id="PS51684">
    <property type="entry name" value="SAM_MT_TRM5_TYW2"/>
    <property type="match status" value="1"/>
</dbReference>
<evidence type="ECO:0000256" key="10">
    <source>
        <dbReference type="ARBA" id="ARBA00047783"/>
    </source>
</evidence>
<dbReference type="eggNOG" id="arCOG00033">
    <property type="taxonomic scope" value="Archaea"/>
</dbReference>
<reference evidence="14 15" key="2">
    <citation type="journal article" date="2015" name="Genome Announc.">
        <title>Complete Genome Sequence of Hyperthermophilic Piezophilic Archaeon Palaeococcus pacificus DY20341T, Isolated from Deep-Sea Hydrothermal Sediments.</title>
        <authorList>
            <person name="Zeng X."/>
            <person name="Jebbar M."/>
            <person name="Shao Z."/>
        </authorList>
    </citation>
    <scope>NUCLEOTIDE SEQUENCE [LARGE SCALE GENOMIC DNA]</scope>
    <source>
        <strain evidence="14 15">DY20341</strain>
    </source>
</reference>
<keyword evidence="5 14" id="KW-0808">Transferase</keyword>
<dbReference type="STRING" id="1343739.PAP_02890"/>
<dbReference type="Gene3D" id="3.30.300.110">
    <property type="entry name" value="Met-10+ protein-like domains"/>
    <property type="match status" value="1"/>
</dbReference>
<dbReference type="Gene3D" id="3.40.50.150">
    <property type="entry name" value="Vaccinia Virus protein VP39"/>
    <property type="match status" value="1"/>
</dbReference>
<evidence type="ECO:0000256" key="12">
    <source>
        <dbReference type="ARBA" id="ARBA00070452"/>
    </source>
</evidence>
<reference evidence="15" key="1">
    <citation type="submission" date="2013-06" db="EMBL/GenBank/DDBJ databases">
        <title>Complete Genome Sequence of Hyperthermophilic Palaeococcus pacificus DY20341T, Isolated from a Deep-Sea Hydrothermal Sediments.</title>
        <authorList>
            <person name="Zeng X."/>
            <person name="Shao Z."/>
        </authorList>
    </citation>
    <scope>NUCLEOTIDE SEQUENCE [LARGE SCALE GENOMIC DNA]</scope>
    <source>
        <strain evidence="15">DY20341</strain>
    </source>
</reference>